<dbReference type="EMBL" id="JAMKFB020000001">
    <property type="protein sequence ID" value="KAL0203995.1"/>
    <property type="molecule type" value="Genomic_DNA"/>
</dbReference>
<feature type="non-terminal residue" evidence="1">
    <location>
        <position position="85"/>
    </location>
</feature>
<comment type="caution">
    <text evidence="1">The sequence shown here is derived from an EMBL/GenBank/DDBJ whole genome shotgun (WGS) entry which is preliminary data.</text>
</comment>
<dbReference type="AlphaFoldDB" id="A0ABD0S0T1"/>
<sequence length="85" mass="9069">ISYGDGENVEVDGRLGQKLVTKLKAQSLYTFLLTSKADGTGGLQHRADAMTAPNLLTRKPQLLDKTSSQSIATLQLPTVQGQANV</sequence>
<dbReference type="Proteomes" id="UP001529510">
    <property type="component" value="Unassembled WGS sequence"/>
</dbReference>
<evidence type="ECO:0000313" key="1">
    <source>
        <dbReference type="EMBL" id="KAL0203995.1"/>
    </source>
</evidence>
<reference evidence="1 2" key="1">
    <citation type="submission" date="2024-05" db="EMBL/GenBank/DDBJ databases">
        <title>Genome sequencing and assembly of Indian major carp, Cirrhinus mrigala (Hamilton, 1822).</title>
        <authorList>
            <person name="Mohindra V."/>
            <person name="Chowdhury L.M."/>
            <person name="Lal K."/>
            <person name="Jena J.K."/>
        </authorList>
    </citation>
    <scope>NUCLEOTIDE SEQUENCE [LARGE SCALE GENOMIC DNA]</scope>
    <source>
        <strain evidence="1">CM1030</strain>
        <tissue evidence="1">Blood</tissue>
    </source>
</reference>
<feature type="non-terminal residue" evidence="1">
    <location>
        <position position="1"/>
    </location>
</feature>
<evidence type="ECO:0000313" key="2">
    <source>
        <dbReference type="Proteomes" id="UP001529510"/>
    </source>
</evidence>
<keyword evidence="2" id="KW-1185">Reference proteome</keyword>
<protein>
    <submittedName>
        <fullName evidence="1">Uncharacterized protein</fullName>
    </submittedName>
</protein>
<proteinExistence type="predicted"/>
<organism evidence="1 2">
    <name type="scientific">Cirrhinus mrigala</name>
    <name type="common">Mrigala</name>
    <dbReference type="NCBI Taxonomy" id="683832"/>
    <lineage>
        <taxon>Eukaryota</taxon>
        <taxon>Metazoa</taxon>
        <taxon>Chordata</taxon>
        <taxon>Craniata</taxon>
        <taxon>Vertebrata</taxon>
        <taxon>Euteleostomi</taxon>
        <taxon>Actinopterygii</taxon>
        <taxon>Neopterygii</taxon>
        <taxon>Teleostei</taxon>
        <taxon>Ostariophysi</taxon>
        <taxon>Cypriniformes</taxon>
        <taxon>Cyprinidae</taxon>
        <taxon>Labeoninae</taxon>
        <taxon>Labeonini</taxon>
        <taxon>Cirrhinus</taxon>
    </lineage>
</organism>
<name>A0ABD0S0T1_CIRMR</name>
<gene>
    <name evidence="1" type="ORF">M9458_002013</name>
</gene>
<accession>A0ABD0S0T1</accession>